<dbReference type="NCBIfam" id="NF003349">
    <property type="entry name" value="PRK04375.1-2"/>
    <property type="match status" value="1"/>
</dbReference>
<feature type="transmembrane region" description="Helical" evidence="14">
    <location>
        <begin position="69"/>
        <end position="89"/>
    </location>
</feature>
<dbReference type="InterPro" id="IPR030470">
    <property type="entry name" value="UbiA_prenylTrfase_CS"/>
</dbReference>
<feature type="transmembrane region" description="Helical" evidence="14">
    <location>
        <begin position="238"/>
        <end position="258"/>
    </location>
</feature>
<keyword evidence="5 14" id="KW-0808">Transferase</keyword>
<feature type="transmembrane region" description="Helical" evidence="14">
    <location>
        <begin position="139"/>
        <end position="157"/>
    </location>
</feature>
<dbReference type="Pfam" id="PF01040">
    <property type="entry name" value="UbiA"/>
    <property type="match status" value="1"/>
</dbReference>
<sequence length="324" mass="34400">MGSDMSMTEAVSQIQGQPGSIAAQPGVLMPAHWRDFWALTKPGVIRLVVFTGLCGLLAAPGSIHPVIGFVAILCIAMGAGGAAALNQYYESDLDALMKRTANRPIPAGRMDREAALQFGLALSGFSVVIMGLAVNWLAAAILAFSVFYYAVIYTIWLKPNTPQNIVIGGGAGAFPPVIGWAAVTGDVTMLPILLFSIIFFWTPPHFWALALFVKMDYARVGIPMMPNVAGEKSTRHQVFGYSLVLLATVMAPAALGLVGWTYGISAFVLSAIFVALAARVGFRTAGEGDALKPEKQLFAYSIVYLFLIFAAVVVDRAVVPVIGA</sequence>
<dbReference type="CDD" id="cd13957">
    <property type="entry name" value="PT_UbiA_Cox10"/>
    <property type="match status" value="1"/>
</dbReference>
<evidence type="ECO:0000256" key="10">
    <source>
        <dbReference type="ARBA" id="ARBA00030253"/>
    </source>
</evidence>
<dbReference type="HAMAP" id="MF_00154">
    <property type="entry name" value="CyoE_CtaB"/>
    <property type="match status" value="1"/>
</dbReference>
<dbReference type="Gene3D" id="1.10.357.140">
    <property type="entry name" value="UbiA prenyltransferase"/>
    <property type="match status" value="1"/>
</dbReference>
<evidence type="ECO:0000256" key="12">
    <source>
        <dbReference type="ARBA" id="ARBA00042475"/>
    </source>
</evidence>
<evidence type="ECO:0000256" key="2">
    <source>
        <dbReference type="ARBA" id="ARBA00004919"/>
    </source>
</evidence>
<dbReference type="Proteomes" id="UP000248014">
    <property type="component" value="Unassembled WGS sequence"/>
</dbReference>
<dbReference type="UniPathway" id="UPA00834">
    <property type="reaction ID" value="UER00712"/>
</dbReference>
<dbReference type="PROSITE" id="PS00943">
    <property type="entry name" value="UBIA"/>
    <property type="match status" value="1"/>
</dbReference>
<dbReference type="EC" id="2.5.1.141" evidence="3 14"/>
<gene>
    <name evidence="14" type="primary">ctaB</name>
    <name evidence="15" type="ORF">C7451_101352</name>
</gene>
<dbReference type="GO" id="GO:0008495">
    <property type="term" value="F:protoheme IX farnesyltransferase activity"/>
    <property type="evidence" value="ECO:0007669"/>
    <property type="project" value="UniProtKB-UniRule"/>
</dbReference>
<evidence type="ECO:0000313" key="15">
    <source>
        <dbReference type="EMBL" id="PXW79287.1"/>
    </source>
</evidence>
<keyword evidence="8 14" id="KW-0350">Heme biosynthesis</keyword>
<proteinExistence type="inferred from homology"/>
<dbReference type="GO" id="GO:0048034">
    <property type="term" value="P:heme O biosynthetic process"/>
    <property type="evidence" value="ECO:0007669"/>
    <property type="project" value="UniProtKB-UniRule"/>
</dbReference>
<evidence type="ECO:0000256" key="9">
    <source>
        <dbReference type="ARBA" id="ARBA00023136"/>
    </source>
</evidence>
<protein>
    <recommendedName>
        <fullName evidence="11 14">Protoheme IX farnesyltransferase</fullName>
        <ecNumber evidence="3 14">2.5.1.141</ecNumber>
    </recommendedName>
    <alternativeName>
        <fullName evidence="12 14">Heme B farnesyltransferase</fullName>
    </alternativeName>
    <alternativeName>
        <fullName evidence="10 14">Heme O synthase</fullName>
    </alternativeName>
</protein>
<accession>A0A2V3VC48</accession>
<comment type="subcellular location">
    <subcellularLocation>
        <location evidence="1 14">Cell membrane</location>
        <topology evidence="1 14">Multi-pass membrane protein</topology>
    </subcellularLocation>
</comment>
<organism evidence="15 16">
    <name type="scientific">Blastomonas natatoria</name>
    <dbReference type="NCBI Taxonomy" id="34015"/>
    <lineage>
        <taxon>Bacteria</taxon>
        <taxon>Pseudomonadati</taxon>
        <taxon>Pseudomonadota</taxon>
        <taxon>Alphaproteobacteria</taxon>
        <taxon>Sphingomonadales</taxon>
        <taxon>Sphingomonadaceae</taxon>
        <taxon>Blastomonas</taxon>
    </lineage>
</organism>
<keyword evidence="4 14" id="KW-1003">Cell membrane</keyword>
<dbReference type="GO" id="GO:0005886">
    <property type="term" value="C:plasma membrane"/>
    <property type="evidence" value="ECO:0007669"/>
    <property type="project" value="UniProtKB-SubCell"/>
</dbReference>
<evidence type="ECO:0000256" key="1">
    <source>
        <dbReference type="ARBA" id="ARBA00004651"/>
    </source>
</evidence>
<keyword evidence="7 14" id="KW-1133">Transmembrane helix</keyword>
<comment type="caution">
    <text evidence="15">The sequence shown here is derived from an EMBL/GenBank/DDBJ whole genome shotgun (WGS) entry which is preliminary data.</text>
</comment>
<comment type="catalytic activity">
    <reaction evidence="13 14">
        <text>heme b + (2E,6E)-farnesyl diphosphate + H2O = Fe(II)-heme o + diphosphate</text>
        <dbReference type="Rhea" id="RHEA:28070"/>
        <dbReference type="ChEBI" id="CHEBI:15377"/>
        <dbReference type="ChEBI" id="CHEBI:33019"/>
        <dbReference type="ChEBI" id="CHEBI:60344"/>
        <dbReference type="ChEBI" id="CHEBI:60530"/>
        <dbReference type="ChEBI" id="CHEBI:175763"/>
        <dbReference type="EC" id="2.5.1.141"/>
    </reaction>
</comment>
<dbReference type="InterPro" id="IPR044878">
    <property type="entry name" value="UbiA_sf"/>
</dbReference>
<feature type="transmembrane region" description="Helical" evidence="14">
    <location>
        <begin position="297"/>
        <end position="314"/>
    </location>
</feature>
<dbReference type="PANTHER" id="PTHR43448:SF7">
    <property type="entry name" value="4-HYDROXYBENZOATE SOLANESYLTRANSFERASE"/>
    <property type="match status" value="1"/>
</dbReference>
<keyword evidence="9 14" id="KW-0472">Membrane</keyword>
<feature type="transmembrane region" description="Helical" evidence="14">
    <location>
        <begin position="189"/>
        <end position="217"/>
    </location>
</feature>
<evidence type="ECO:0000256" key="3">
    <source>
        <dbReference type="ARBA" id="ARBA00012292"/>
    </source>
</evidence>
<evidence type="ECO:0000256" key="13">
    <source>
        <dbReference type="ARBA" id="ARBA00047690"/>
    </source>
</evidence>
<keyword evidence="16" id="KW-1185">Reference proteome</keyword>
<evidence type="ECO:0000256" key="8">
    <source>
        <dbReference type="ARBA" id="ARBA00023133"/>
    </source>
</evidence>
<dbReference type="EMBL" id="QJJM01000001">
    <property type="protein sequence ID" value="PXW79287.1"/>
    <property type="molecule type" value="Genomic_DNA"/>
</dbReference>
<dbReference type="PANTHER" id="PTHR43448">
    <property type="entry name" value="PROTOHEME IX FARNESYLTRANSFERASE, MITOCHONDRIAL"/>
    <property type="match status" value="1"/>
</dbReference>
<name>A0A2V3VC48_9SPHN</name>
<evidence type="ECO:0000313" key="16">
    <source>
        <dbReference type="Proteomes" id="UP000248014"/>
    </source>
</evidence>
<dbReference type="InterPro" id="IPR000537">
    <property type="entry name" value="UbiA_prenyltransferase"/>
</dbReference>
<feature type="transmembrane region" description="Helical" evidence="14">
    <location>
        <begin position="44"/>
        <end position="63"/>
    </location>
</feature>
<dbReference type="NCBIfam" id="TIGR01473">
    <property type="entry name" value="cyoE_ctaB"/>
    <property type="match status" value="1"/>
</dbReference>
<reference evidence="15 16" key="1">
    <citation type="submission" date="2018-05" db="EMBL/GenBank/DDBJ databases">
        <title>Genomic Encyclopedia of Type Strains, Phase IV (KMG-IV): sequencing the most valuable type-strain genomes for metagenomic binning, comparative biology and taxonomic classification.</title>
        <authorList>
            <person name="Goeker M."/>
        </authorList>
    </citation>
    <scope>NUCLEOTIDE SEQUENCE [LARGE SCALE GENOMIC DNA]</scope>
    <source>
        <strain evidence="15 16">DSM 3183</strain>
    </source>
</reference>
<evidence type="ECO:0000256" key="4">
    <source>
        <dbReference type="ARBA" id="ARBA00022475"/>
    </source>
</evidence>
<comment type="similarity">
    <text evidence="14">Belongs to the UbiA prenyltransferase family. Protoheme IX farnesyltransferase subfamily.</text>
</comment>
<dbReference type="AlphaFoldDB" id="A0A2V3VC48"/>
<keyword evidence="6 14" id="KW-0812">Transmembrane</keyword>
<comment type="function">
    <text evidence="14">Converts heme B (protoheme IX) to heme O by substitution of the vinyl group on carbon 2 of heme B porphyrin ring with a hydroxyethyl farnesyl side group.</text>
</comment>
<evidence type="ECO:0000256" key="5">
    <source>
        <dbReference type="ARBA" id="ARBA00022679"/>
    </source>
</evidence>
<feature type="transmembrane region" description="Helical" evidence="14">
    <location>
        <begin position="264"/>
        <end position="285"/>
    </location>
</feature>
<evidence type="ECO:0000256" key="11">
    <source>
        <dbReference type="ARBA" id="ARBA00040810"/>
    </source>
</evidence>
<feature type="transmembrane region" description="Helical" evidence="14">
    <location>
        <begin position="164"/>
        <end position="183"/>
    </location>
</feature>
<dbReference type="InterPro" id="IPR006369">
    <property type="entry name" value="Protohaem_IX_farnesylTrfase"/>
</dbReference>
<evidence type="ECO:0000256" key="14">
    <source>
        <dbReference type="HAMAP-Rule" id="MF_00154"/>
    </source>
</evidence>
<dbReference type="OrthoDB" id="9814417at2"/>
<evidence type="ECO:0000256" key="6">
    <source>
        <dbReference type="ARBA" id="ARBA00022692"/>
    </source>
</evidence>
<comment type="miscellaneous">
    <text evidence="14">Carbon 2 of the heme B porphyrin ring is defined according to the Fischer nomenclature.</text>
</comment>
<evidence type="ECO:0000256" key="7">
    <source>
        <dbReference type="ARBA" id="ARBA00022989"/>
    </source>
</evidence>
<comment type="pathway">
    <text evidence="2 14">Porphyrin-containing compound metabolism; heme O biosynthesis; heme O from protoheme: step 1/1.</text>
</comment>
<feature type="transmembrane region" description="Helical" evidence="14">
    <location>
        <begin position="114"/>
        <end position="133"/>
    </location>
</feature>